<dbReference type="IntAct" id="Q55536">
    <property type="interactions" value="2"/>
</dbReference>
<proteinExistence type="inferred from homology"/>
<dbReference type="PIR" id="S76053">
    <property type="entry name" value="S76053"/>
</dbReference>
<dbReference type="eggNOG" id="COG1940">
    <property type="taxonomic scope" value="Bacteria"/>
</dbReference>
<dbReference type="CDD" id="cd24068">
    <property type="entry name" value="ASKHA_NBD_ROK_FnNanK-like"/>
    <property type="match status" value="1"/>
</dbReference>
<dbReference type="FunCoup" id="Q55536">
    <property type="interactions" value="262"/>
</dbReference>
<dbReference type="KEGG" id="syn:slr0329"/>
<dbReference type="EMBL" id="BA000022">
    <property type="protein sequence ID" value="BAA10031.1"/>
    <property type="molecule type" value="Genomic_DNA"/>
</dbReference>
<sequence length="327" mass="34608">MLVWLPWGVELARFSQFSLNGMSSPSSIHREVIGIDIGGSSIKFGRFLSNGDCTESLVLPTPQPALPKAVYAQLAHGIDLLKNSACVAIGVGMPGPADAAGRVAQLAINLPQWHDIPLADWLEDHGQLPTVLENDANCAGLGEAWLGAGRDYRNFILLTLGTGVGGAVFLNGKLFTGPQGAGGELGLISIETEGYPCNSGNRGSLEQHASAQTLRREMNLTGLELAQLAAKGDAEAIAYWEKFGQRLGMGIANLVYVLTPEAVIIGGGLSASSSYFFPSMASEIEERVLLPSRRGLKILVAQLGNRAGMIGAARLAWQKLVYRTDGP</sequence>
<evidence type="ECO:0000313" key="3">
    <source>
        <dbReference type="Proteomes" id="UP000001425"/>
    </source>
</evidence>
<protein>
    <submittedName>
        <fullName evidence="2">Xylose repressor</fullName>
    </submittedName>
</protein>
<reference evidence="2 3" key="2">
    <citation type="journal article" date="1996" name="DNA Res.">
        <title>Sequence analysis of the genome of the unicellular cyanobacterium Synechocystis sp. strain PCC6803. II. Sequence determination of the entire genome and assignment of potential protein-coding regions.</title>
        <authorList>
            <person name="Kaneko T."/>
            <person name="Sato S."/>
            <person name="Kotani H."/>
            <person name="Tanaka A."/>
            <person name="Asamizu E."/>
            <person name="Nakamura Y."/>
            <person name="Miyajima N."/>
            <person name="Hirosawa M."/>
            <person name="Sugiura M."/>
            <person name="Sasamoto S."/>
            <person name="Kimura T."/>
            <person name="Hosouchi T."/>
            <person name="Matsuno A."/>
            <person name="Muraki A."/>
            <person name="Nakazaki N."/>
            <person name="Naruo K."/>
            <person name="Okumura S."/>
            <person name="Shimpo S."/>
            <person name="Takeuchi C."/>
            <person name="Wada T."/>
            <person name="Watanabe A."/>
            <person name="Yamada M."/>
            <person name="Yasuda M."/>
            <person name="Tabata S."/>
        </authorList>
    </citation>
    <scope>NUCLEOTIDE SEQUENCE [LARGE SCALE GENOMIC DNA]</scope>
    <source>
        <strain evidence="3">ATCC 27184 / PCC 6803 / Kazusa</strain>
    </source>
</reference>
<reference evidence="2 3" key="1">
    <citation type="journal article" date="1995" name="DNA Res.">
        <title>Sequence analysis of the genome of the unicellular cyanobacterium Synechocystis sp. strain PCC6803. I. Sequence features in the 1 Mb region from map positions 64% to 92% of the genome.</title>
        <authorList>
            <person name="Kaneko T."/>
            <person name="Tanaka A."/>
            <person name="Sato S."/>
            <person name="Kotani H."/>
            <person name="Sazuka T."/>
            <person name="Miyajima N."/>
            <person name="Sugiura M."/>
            <person name="Tabata S."/>
        </authorList>
    </citation>
    <scope>NUCLEOTIDE SEQUENCE [LARGE SCALE GENOMIC DNA]</scope>
    <source>
        <strain evidence="3">ATCC 27184 / PCC 6803 / Kazusa</strain>
    </source>
</reference>
<keyword evidence="3" id="KW-1185">Reference proteome</keyword>
<evidence type="ECO:0000256" key="1">
    <source>
        <dbReference type="ARBA" id="ARBA00006479"/>
    </source>
</evidence>
<dbReference type="InterPro" id="IPR043129">
    <property type="entry name" value="ATPase_NBD"/>
</dbReference>
<dbReference type="PANTHER" id="PTHR18964">
    <property type="entry name" value="ROK (REPRESSOR, ORF, KINASE) FAMILY"/>
    <property type="match status" value="1"/>
</dbReference>
<gene>
    <name evidence="2" type="primary">xylR</name>
</gene>
<comment type="similarity">
    <text evidence="1">Belongs to the ROK (NagC/XylR) family.</text>
</comment>
<dbReference type="SUPFAM" id="SSF53067">
    <property type="entry name" value="Actin-like ATPase domain"/>
    <property type="match status" value="1"/>
</dbReference>
<dbReference type="AlphaFoldDB" id="Q55536"/>
<dbReference type="STRING" id="1148.gene:10499523"/>
<dbReference type="InParanoid" id="Q55536"/>
<accession>Q55536</accession>
<dbReference type="EnsemblBacteria" id="BAA10031">
    <property type="protein sequence ID" value="BAA10031"/>
    <property type="gene ID" value="BAA10031"/>
</dbReference>
<dbReference type="Gene3D" id="3.30.420.40">
    <property type="match status" value="2"/>
</dbReference>
<dbReference type="InterPro" id="IPR000600">
    <property type="entry name" value="ROK"/>
</dbReference>
<dbReference type="PANTHER" id="PTHR18964:SF149">
    <property type="entry name" value="BIFUNCTIONAL UDP-N-ACETYLGLUCOSAMINE 2-EPIMERASE_N-ACETYLMANNOSAMINE KINASE"/>
    <property type="match status" value="1"/>
</dbReference>
<name>Q55536_SYNY3</name>
<evidence type="ECO:0000313" key="2">
    <source>
        <dbReference type="EMBL" id="BAA10031.1"/>
    </source>
</evidence>
<dbReference type="Proteomes" id="UP000001425">
    <property type="component" value="Chromosome"/>
</dbReference>
<organism evidence="2 3">
    <name type="scientific">Synechocystis sp. (strain ATCC 27184 / PCC 6803 / Kazusa)</name>
    <dbReference type="NCBI Taxonomy" id="1111708"/>
    <lineage>
        <taxon>Bacteria</taxon>
        <taxon>Bacillati</taxon>
        <taxon>Cyanobacteriota</taxon>
        <taxon>Cyanophyceae</taxon>
        <taxon>Synechococcales</taxon>
        <taxon>Merismopediaceae</taxon>
        <taxon>Synechocystis</taxon>
    </lineage>
</organism>
<dbReference type="Pfam" id="PF00480">
    <property type="entry name" value="ROK"/>
    <property type="match status" value="1"/>
</dbReference>
<dbReference type="PhylomeDB" id="Q55536"/>
<dbReference type="PaxDb" id="1148-1001409"/>